<dbReference type="InterPro" id="IPR046107">
    <property type="entry name" value="DUF6044"/>
</dbReference>
<evidence type="ECO:0000313" key="2">
    <source>
        <dbReference type="EMBL" id="RGE57233.1"/>
    </source>
</evidence>
<keyword evidence="1" id="KW-1133">Transmembrane helix</keyword>
<evidence type="ECO:0000256" key="1">
    <source>
        <dbReference type="SAM" id="Phobius"/>
    </source>
</evidence>
<dbReference type="GeneID" id="97989205"/>
<dbReference type="Pfam" id="PF19510">
    <property type="entry name" value="DUF6044"/>
    <property type="match status" value="1"/>
</dbReference>
<evidence type="ECO:0008006" key="6">
    <source>
        <dbReference type="Google" id="ProtNLM"/>
    </source>
</evidence>
<dbReference type="EMBL" id="QVLU01000007">
    <property type="protein sequence ID" value="RGE72241.1"/>
    <property type="molecule type" value="Genomic_DNA"/>
</dbReference>
<name>A0A3E3HZI0_9FIRM</name>
<keyword evidence="4" id="KW-1185">Reference proteome</keyword>
<feature type="transmembrane region" description="Helical" evidence="1">
    <location>
        <begin position="86"/>
        <end position="108"/>
    </location>
</feature>
<evidence type="ECO:0000313" key="3">
    <source>
        <dbReference type="EMBL" id="RGE72241.1"/>
    </source>
</evidence>
<protein>
    <recommendedName>
        <fullName evidence="6">YfhO family protein</fullName>
    </recommendedName>
</protein>
<feature type="transmembrane region" description="Helical" evidence="1">
    <location>
        <begin position="181"/>
        <end position="205"/>
    </location>
</feature>
<dbReference type="RefSeq" id="WP_021639049.1">
    <property type="nucleotide sequence ID" value="NZ_CANNOQ010000069.1"/>
</dbReference>
<dbReference type="Proteomes" id="UP000260812">
    <property type="component" value="Unassembled WGS sequence"/>
</dbReference>
<organism evidence="2 4">
    <name type="scientific">Eisenbergiella massiliensis</name>
    <dbReference type="NCBI Taxonomy" id="1720294"/>
    <lineage>
        <taxon>Bacteria</taxon>
        <taxon>Bacillati</taxon>
        <taxon>Bacillota</taxon>
        <taxon>Clostridia</taxon>
        <taxon>Lachnospirales</taxon>
        <taxon>Lachnospiraceae</taxon>
        <taxon>Eisenbergiella</taxon>
    </lineage>
</organism>
<dbReference type="AlphaFoldDB" id="A0A3E3HZI0"/>
<feature type="transmembrane region" description="Helical" evidence="1">
    <location>
        <begin position="396"/>
        <end position="415"/>
    </location>
</feature>
<reference evidence="2 5" key="1">
    <citation type="submission" date="2018-08" db="EMBL/GenBank/DDBJ databases">
        <title>A genome reference for cultivated species of the human gut microbiota.</title>
        <authorList>
            <person name="Zou Y."/>
            <person name="Xue W."/>
            <person name="Luo G."/>
        </authorList>
    </citation>
    <scope>NUCLEOTIDE SEQUENCE [LARGE SCALE GENOMIC DNA]</scope>
    <source>
        <strain evidence="3 5">AF26-4BH</strain>
        <strain evidence="2">TF05-5AC</strain>
    </source>
</reference>
<dbReference type="OrthoDB" id="2349131at2"/>
<keyword evidence="1" id="KW-0472">Membrane</keyword>
<evidence type="ECO:0000313" key="5">
    <source>
        <dbReference type="Proteomes" id="UP000261166"/>
    </source>
</evidence>
<feature type="transmembrane region" description="Helical" evidence="1">
    <location>
        <begin position="254"/>
        <end position="272"/>
    </location>
</feature>
<feature type="transmembrane region" description="Helical" evidence="1">
    <location>
        <begin position="324"/>
        <end position="341"/>
    </location>
</feature>
<feature type="transmembrane region" description="Helical" evidence="1">
    <location>
        <begin position="12"/>
        <end position="31"/>
    </location>
</feature>
<proteinExistence type="predicted"/>
<comment type="caution">
    <text evidence="2">The sequence shown here is derived from an EMBL/GenBank/DDBJ whole genome shotgun (WGS) entry which is preliminary data.</text>
</comment>
<accession>A0A3E3HZI0</accession>
<feature type="transmembrane region" description="Helical" evidence="1">
    <location>
        <begin position="353"/>
        <end position="376"/>
    </location>
</feature>
<keyword evidence="1" id="KW-0812">Transmembrane</keyword>
<gene>
    <name evidence="3" type="ORF">DWY69_10115</name>
    <name evidence="2" type="ORF">DXC51_20630</name>
</gene>
<evidence type="ECO:0000313" key="4">
    <source>
        <dbReference type="Proteomes" id="UP000260812"/>
    </source>
</evidence>
<dbReference type="EMBL" id="QVLV01000017">
    <property type="protein sequence ID" value="RGE57233.1"/>
    <property type="molecule type" value="Genomic_DNA"/>
</dbReference>
<feature type="transmembrane region" description="Helical" evidence="1">
    <location>
        <begin position="422"/>
        <end position="441"/>
    </location>
</feature>
<dbReference type="Proteomes" id="UP000261166">
    <property type="component" value="Unassembled WGS sequence"/>
</dbReference>
<sequence>MKRFGNVILKKWYWFLFAAVVLGEAAVFLFFGEGSYIATHDNLDLFMGHFQAMKLWDVFFAHNAEVPILGGITRDYLSSEFNLYNILFYLLPPFAAYMCGYFLKILIAEGSMLLLAKDIYQENYKKYEPAAVIIGLIYGLLPLFPAYGIAFASIPLAVLLLRRIYRGESRWDYLFLFLYPLLSYFSYFGFFILGYLVLAIVILAVRDYGSMKKAAPDEKNGQEDVRKNVQENARKNAQKDAQGKTRRPSFLRSISLRLAAALVILSAGYILFEYRLFGEMLFSDVVTMRTTMAEDNFTAGQIVSSIWEVFYQAIFHAQPSHTRFVLPLCMLFLIYRIFCFLREKKPGKIVTDSFCLVIYFIIGNCLVYGFYYWGGFRRLFETLVPPLKGFQFNRTVFFNPFLWYAALFLLVKYLIDKRKQWLGYLVSLIALAVVILTPAVYNDFYSTCYYNAYRIIKHTQVENLNYREFYSQKLFEEIKADIGYDGEYSAAYGMHPAVLSYNGIATLDGYLGFYPQEYKEEFGAMIAPATQKVEEWNTYFWDWGARAYLYSGSGENTWNAVRTMATADDRLYIDGDMFRRLGGKYLFSRIKISNEKELGFTLTGTYTQEESPYTIYVYDAG</sequence>
<feature type="transmembrane region" description="Helical" evidence="1">
    <location>
        <begin position="129"/>
        <end position="161"/>
    </location>
</feature>